<evidence type="ECO:0000313" key="5">
    <source>
        <dbReference type="Proteomes" id="UP000515856"/>
    </source>
</evidence>
<protein>
    <submittedName>
        <fullName evidence="4">Transglutaminase domain-containing protein</fullName>
    </submittedName>
</protein>
<evidence type="ECO:0000259" key="3">
    <source>
        <dbReference type="SMART" id="SM00460"/>
    </source>
</evidence>
<keyword evidence="2" id="KW-0732">Signal</keyword>
<dbReference type="PANTHER" id="PTHR33490">
    <property type="entry name" value="BLR5614 PROTEIN-RELATED"/>
    <property type="match status" value="1"/>
</dbReference>
<evidence type="ECO:0000256" key="2">
    <source>
        <dbReference type="SAM" id="SignalP"/>
    </source>
</evidence>
<keyword evidence="5" id="KW-1185">Reference proteome</keyword>
<organism evidence="4 5">
    <name type="scientific">[Eubacterium] hominis</name>
    <dbReference type="NCBI Taxonomy" id="2764325"/>
    <lineage>
        <taxon>Bacteria</taxon>
        <taxon>Bacillati</taxon>
        <taxon>Bacillota</taxon>
        <taxon>Erysipelotrichia</taxon>
        <taxon>Erysipelotrichales</taxon>
        <taxon>Erysipelotrichaceae</taxon>
        <taxon>Amedibacillus</taxon>
    </lineage>
</organism>
<dbReference type="RefSeq" id="WP_117455096.1">
    <property type="nucleotide sequence ID" value="NZ_CP060636.1"/>
</dbReference>
<dbReference type="PROSITE" id="PS51257">
    <property type="entry name" value="PROKAR_LIPOPROTEIN"/>
    <property type="match status" value="1"/>
</dbReference>
<sequence>MKRKRLLCLLFSFLFVLYGCNDHSNDVTPSKPSSKEEEALSDFPASPSPKIEELLLAESPEEKVLEDDDHKVHIDYSHTNLGYIRIKRLDDSGIKMKIRLTNNEKGNYWYDLNKAGVYETFPLVNGSGTYQLEVRIQVPSTGKYALVYGADIDVKLDNEQIPFLYPNQTVEYDQNSEAIQKAFALCKDDDNALKRVKSIYDFVVNDISYDYDKLEKVKDNYVLPILDETLEKKKGICFDYAALMAGMCRSQHIPCKVIVGDTERDYHAWVEVWLEGKGWIDPAILFEKDTWTRMDPTYASTHADYDGEYITKYEY</sequence>
<dbReference type="InterPro" id="IPR038765">
    <property type="entry name" value="Papain-like_cys_pep_sf"/>
</dbReference>
<feature type="chain" id="PRO_5028921773" evidence="2">
    <location>
        <begin position="25"/>
        <end position="315"/>
    </location>
</feature>
<feature type="signal peptide" evidence="2">
    <location>
        <begin position="1"/>
        <end position="24"/>
    </location>
</feature>
<gene>
    <name evidence="4" type="ORF">H9Q80_18080</name>
</gene>
<dbReference type="AlphaFoldDB" id="A0A7G9GMU2"/>
<feature type="region of interest" description="Disordered" evidence="1">
    <location>
        <begin position="26"/>
        <end position="47"/>
    </location>
</feature>
<dbReference type="SMART" id="SM00460">
    <property type="entry name" value="TGc"/>
    <property type="match status" value="1"/>
</dbReference>
<dbReference type="Proteomes" id="UP000515856">
    <property type="component" value="Chromosome"/>
</dbReference>
<evidence type="ECO:0000313" key="4">
    <source>
        <dbReference type="EMBL" id="QNM12124.1"/>
    </source>
</evidence>
<accession>A0A7G9GMU2</accession>
<dbReference type="Pfam" id="PF01841">
    <property type="entry name" value="Transglut_core"/>
    <property type="match status" value="1"/>
</dbReference>
<dbReference type="InterPro" id="IPR002931">
    <property type="entry name" value="Transglutaminase-like"/>
</dbReference>
<dbReference type="KEGG" id="ehn:H9Q80_18080"/>
<dbReference type="EMBL" id="CP060636">
    <property type="protein sequence ID" value="QNM12124.1"/>
    <property type="molecule type" value="Genomic_DNA"/>
</dbReference>
<evidence type="ECO:0000256" key="1">
    <source>
        <dbReference type="SAM" id="MobiDB-lite"/>
    </source>
</evidence>
<proteinExistence type="predicted"/>
<feature type="domain" description="Transglutaminase-like" evidence="3">
    <location>
        <begin position="229"/>
        <end position="284"/>
    </location>
</feature>
<dbReference type="SUPFAM" id="SSF54001">
    <property type="entry name" value="Cysteine proteinases"/>
    <property type="match status" value="1"/>
</dbReference>
<reference evidence="4 5" key="1">
    <citation type="submission" date="2020-08" db="EMBL/GenBank/DDBJ databases">
        <authorList>
            <person name="Liu C."/>
            <person name="Sun Q."/>
        </authorList>
    </citation>
    <scope>NUCLEOTIDE SEQUENCE [LARGE SCALE GENOMIC DNA]</scope>
    <source>
        <strain evidence="4 5">NSJ-61</strain>
    </source>
</reference>
<dbReference type="Gene3D" id="3.10.620.30">
    <property type="match status" value="1"/>
</dbReference>
<dbReference type="PANTHER" id="PTHR33490:SF3">
    <property type="entry name" value="CONSERVED INTEGRAL MEMBRANE PROTEIN"/>
    <property type="match status" value="1"/>
</dbReference>
<name>A0A7G9GMU2_9FIRM</name>